<evidence type="ECO:0000259" key="2">
    <source>
        <dbReference type="Pfam" id="PF00561"/>
    </source>
</evidence>
<dbReference type="PRINTS" id="PR00111">
    <property type="entry name" value="ABHYDROLASE"/>
</dbReference>
<dbReference type="InterPro" id="IPR050266">
    <property type="entry name" value="AB_hydrolase_sf"/>
</dbReference>
<dbReference type="Gene3D" id="3.40.50.1820">
    <property type="entry name" value="alpha/beta hydrolase"/>
    <property type="match status" value="1"/>
</dbReference>
<dbReference type="InterPro" id="IPR000073">
    <property type="entry name" value="AB_hydrolase_1"/>
</dbReference>
<feature type="transmembrane region" description="Helical" evidence="1">
    <location>
        <begin position="6"/>
        <end position="23"/>
    </location>
</feature>
<organism evidence="3 4">
    <name type="scientific">Falsiruegeria mediterranea M17</name>
    <dbReference type="NCBI Taxonomy" id="1200281"/>
    <lineage>
        <taxon>Bacteria</taxon>
        <taxon>Pseudomonadati</taxon>
        <taxon>Pseudomonadota</taxon>
        <taxon>Alphaproteobacteria</taxon>
        <taxon>Rhodobacterales</taxon>
        <taxon>Roseobacteraceae</taxon>
        <taxon>Falsiruegeria</taxon>
    </lineage>
</organism>
<proteinExistence type="predicted"/>
<dbReference type="Pfam" id="PF00561">
    <property type="entry name" value="Abhydrolase_1"/>
    <property type="match status" value="1"/>
</dbReference>
<dbReference type="EMBL" id="ONZG01000001">
    <property type="protein sequence ID" value="SPJ26803.1"/>
    <property type="molecule type" value="Genomic_DNA"/>
</dbReference>
<dbReference type="GO" id="GO:0046464">
    <property type="term" value="P:acylglycerol catabolic process"/>
    <property type="evidence" value="ECO:0007669"/>
    <property type="project" value="TreeGrafter"/>
</dbReference>
<dbReference type="GO" id="GO:0004064">
    <property type="term" value="F:arylesterase activity"/>
    <property type="evidence" value="ECO:0007669"/>
    <property type="project" value="UniProtKB-EC"/>
</dbReference>
<feature type="domain" description="AB hydrolase-1" evidence="2">
    <location>
        <begin position="64"/>
        <end position="294"/>
    </location>
</feature>
<evidence type="ECO:0000313" key="3">
    <source>
        <dbReference type="EMBL" id="SPJ26803.1"/>
    </source>
</evidence>
<keyword evidence="1" id="KW-1133">Transmembrane helix</keyword>
<name>A0A2R8C398_9RHOB</name>
<accession>A0A2R8C398</accession>
<dbReference type="PANTHER" id="PTHR43798">
    <property type="entry name" value="MONOACYLGLYCEROL LIPASE"/>
    <property type="match status" value="1"/>
</dbReference>
<dbReference type="AlphaFoldDB" id="A0A2R8C398"/>
<dbReference type="InterPro" id="IPR029058">
    <property type="entry name" value="AB_hydrolase_fold"/>
</dbReference>
<protein>
    <submittedName>
        <fullName evidence="3">Arylesterase</fullName>
        <ecNumber evidence="3">3.1.1.2</ecNumber>
    </submittedName>
</protein>
<dbReference type="Proteomes" id="UP000244898">
    <property type="component" value="Unassembled WGS sequence"/>
</dbReference>
<keyword evidence="1" id="KW-0472">Membrane</keyword>
<keyword evidence="4" id="KW-1185">Reference proteome</keyword>
<evidence type="ECO:0000256" key="1">
    <source>
        <dbReference type="SAM" id="Phobius"/>
    </source>
</evidence>
<evidence type="ECO:0000313" key="4">
    <source>
        <dbReference type="Proteomes" id="UP000244898"/>
    </source>
</evidence>
<keyword evidence="1" id="KW-0812">Transmembrane</keyword>
<keyword evidence="3" id="KW-0378">Hydrolase</keyword>
<dbReference type="GO" id="GO:0047372">
    <property type="term" value="F:monoacylglycerol lipase activity"/>
    <property type="evidence" value="ECO:0007669"/>
    <property type="project" value="TreeGrafter"/>
</dbReference>
<dbReference type="PANTHER" id="PTHR43798:SF33">
    <property type="entry name" value="HYDROLASE, PUTATIVE (AFU_ORTHOLOGUE AFUA_2G14860)-RELATED"/>
    <property type="match status" value="1"/>
</dbReference>
<dbReference type="GO" id="GO:0016020">
    <property type="term" value="C:membrane"/>
    <property type="evidence" value="ECO:0007669"/>
    <property type="project" value="TreeGrafter"/>
</dbReference>
<dbReference type="RefSeq" id="WP_181893193.1">
    <property type="nucleotide sequence ID" value="NZ_ONZG01000001.1"/>
</dbReference>
<sequence>MAHAVIVFLIVLAALIIVVPFAIEARRKVMDAQDRQNAPGTFVELSQGITHYQWHGPVRGPIAVCVHGLTTPSFVWQGLATGLSAMGYRVLTYDLYGRSYSDRPAGAQTDAFFVQQLEELLNDQEVTEDFTLIGYSMGGAISTCFAAKHPDLVRLLVLLAPAGMSMTTGRLAQIIRRTPLVGDWLMMAFFPARHQKEVEAERDLPTSVLDITDLQLRELEYQGFTSAVLSSLRGILGRELKDEHQAIHRAGVPVLAVWGRNDAVIPLSAMGKLTEWSRSTRQEVIADAGHGLTYTHTDEVLEILGERLNEGLN</sequence>
<gene>
    <name evidence="3" type="ORF">TRM7615_00272</name>
</gene>
<dbReference type="SUPFAM" id="SSF53474">
    <property type="entry name" value="alpha/beta-Hydrolases"/>
    <property type="match status" value="1"/>
</dbReference>
<reference evidence="4" key="1">
    <citation type="submission" date="2018-03" db="EMBL/GenBank/DDBJ databases">
        <authorList>
            <person name="Rodrigo-Torres L."/>
            <person name="Arahal R. D."/>
            <person name="Lucena T."/>
        </authorList>
    </citation>
    <scope>NUCLEOTIDE SEQUENCE [LARGE SCALE GENOMIC DNA]</scope>
    <source>
        <strain evidence="4">CECT 7615</strain>
    </source>
</reference>
<dbReference type="EC" id="3.1.1.2" evidence="3"/>